<proteinExistence type="predicted"/>
<dbReference type="EMBL" id="JACRSY010000015">
    <property type="protein sequence ID" value="MBC8579982.1"/>
    <property type="molecule type" value="Genomic_DNA"/>
</dbReference>
<dbReference type="AlphaFoldDB" id="A0A926IDQ3"/>
<dbReference type="SUPFAM" id="SSF53822">
    <property type="entry name" value="Periplasmic binding protein-like I"/>
    <property type="match status" value="1"/>
</dbReference>
<keyword evidence="1" id="KW-0805">Transcription regulation</keyword>
<protein>
    <submittedName>
        <fullName evidence="5">Substrate-binding domain-containing protein</fullName>
    </submittedName>
</protein>
<evidence type="ECO:0000313" key="5">
    <source>
        <dbReference type="EMBL" id="MBC8579982.1"/>
    </source>
</evidence>
<gene>
    <name evidence="5" type="ORF">H8718_10640</name>
</gene>
<organism evidence="5 6">
    <name type="scientific">Zhenhengia yiwuensis</name>
    <dbReference type="NCBI Taxonomy" id="2763666"/>
    <lineage>
        <taxon>Bacteria</taxon>
        <taxon>Bacillati</taxon>
        <taxon>Bacillota</taxon>
        <taxon>Clostridia</taxon>
        <taxon>Lachnospirales</taxon>
        <taxon>Lachnospiraceae</taxon>
        <taxon>Zhenhengia</taxon>
    </lineage>
</organism>
<sequence>MTVLISSTYSNICSPPLTTISVDVNTMAEACVTTMLHKISTPDFKLGRKIINCTLISGGSVKKL</sequence>
<dbReference type="Pfam" id="PF13377">
    <property type="entry name" value="Peripla_BP_3"/>
    <property type="match status" value="1"/>
</dbReference>
<keyword evidence="2" id="KW-0238">DNA-binding</keyword>
<evidence type="ECO:0000256" key="2">
    <source>
        <dbReference type="ARBA" id="ARBA00023125"/>
    </source>
</evidence>
<evidence type="ECO:0000256" key="1">
    <source>
        <dbReference type="ARBA" id="ARBA00023015"/>
    </source>
</evidence>
<keyword evidence="6" id="KW-1185">Reference proteome</keyword>
<dbReference type="Gene3D" id="3.40.50.2300">
    <property type="match status" value="1"/>
</dbReference>
<evidence type="ECO:0000313" key="6">
    <source>
        <dbReference type="Proteomes" id="UP000655830"/>
    </source>
</evidence>
<dbReference type="InterPro" id="IPR028082">
    <property type="entry name" value="Peripla_BP_I"/>
</dbReference>
<evidence type="ECO:0000256" key="3">
    <source>
        <dbReference type="ARBA" id="ARBA00023163"/>
    </source>
</evidence>
<keyword evidence="3" id="KW-0804">Transcription</keyword>
<feature type="domain" description="Transcriptional regulator LacI/GalR-like sensor" evidence="4">
    <location>
        <begin position="9"/>
        <end position="61"/>
    </location>
</feature>
<evidence type="ECO:0000259" key="4">
    <source>
        <dbReference type="Pfam" id="PF13377"/>
    </source>
</evidence>
<name>A0A926IDQ3_9FIRM</name>
<dbReference type="InterPro" id="IPR046335">
    <property type="entry name" value="LacI/GalR-like_sensor"/>
</dbReference>
<dbReference type="GO" id="GO:0003677">
    <property type="term" value="F:DNA binding"/>
    <property type="evidence" value="ECO:0007669"/>
    <property type="project" value="UniProtKB-KW"/>
</dbReference>
<accession>A0A926IDQ3</accession>
<comment type="caution">
    <text evidence="5">The sequence shown here is derived from an EMBL/GenBank/DDBJ whole genome shotgun (WGS) entry which is preliminary data.</text>
</comment>
<reference evidence="5" key="1">
    <citation type="submission" date="2020-08" db="EMBL/GenBank/DDBJ databases">
        <title>Genome public.</title>
        <authorList>
            <person name="Liu C."/>
            <person name="Sun Q."/>
        </authorList>
    </citation>
    <scope>NUCLEOTIDE SEQUENCE</scope>
    <source>
        <strain evidence="5">NSJ-12</strain>
    </source>
</reference>
<dbReference type="Proteomes" id="UP000655830">
    <property type="component" value="Unassembled WGS sequence"/>
</dbReference>